<keyword evidence="6" id="KW-0573">Peptidoglycan synthesis</keyword>
<dbReference type="PANTHER" id="PTHR30474">
    <property type="entry name" value="CELL CYCLE PROTEIN"/>
    <property type="match status" value="1"/>
</dbReference>
<reference evidence="17" key="2">
    <citation type="journal article" date="2021" name="PeerJ">
        <title>Extensive microbial diversity within the chicken gut microbiome revealed by metagenomics and culture.</title>
        <authorList>
            <person name="Gilroy R."/>
            <person name="Ravi A."/>
            <person name="Getino M."/>
            <person name="Pursley I."/>
            <person name="Horton D.L."/>
            <person name="Alikhan N.F."/>
            <person name="Baker D."/>
            <person name="Gharbi K."/>
            <person name="Hall N."/>
            <person name="Watson M."/>
            <person name="Adriaenssens E.M."/>
            <person name="Foster-Nyarko E."/>
            <person name="Jarju S."/>
            <person name="Secka A."/>
            <person name="Antonio M."/>
            <person name="Oren A."/>
            <person name="Chaudhuri R.R."/>
            <person name="La Ragione R."/>
            <person name="Hildebrand F."/>
            <person name="Pallen M.J."/>
        </authorList>
    </citation>
    <scope>NUCLEOTIDE SEQUENCE</scope>
    <source>
        <strain evidence="17">B1-8020</strain>
    </source>
</reference>
<keyword evidence="4 16" id="KW-0812">Transmembrane</keyword>
<comment type="similarity">
    <text evidence="11">Belongs to the SEDS family. FtsW subfamily.</text>
</comment>
<evidence type="ECO:0000256" key="15">
    <source>
        <dbReference type="ARBA" id="ARBA00049902"/>
    </source>
</evidence>
<evidence type="ECO:0000256" key="6">
    <source>
        <dbReference type="ARBA" id="ARBA00022984"/>
    </source>
</evidence>
<evidence type="ECO:0000256" key="3">
    <source>
        <dbReference type="ARBA" id="ARBA00022679"/>
    </source>
</evidence>
<comment type="subcellular location">
    <subcellularLocation>
        <location evidence="1">Membrane</location>
        <topology evidence="1">Multi-pass membrane protein</topology>
    </subcellularLocation>
</comment>
<evidence type="ECO:0000256" key="9">
    <source>
        <dbReference type="ARBA" id="ARBA00032370"/>
    </source>
</evidence>
<keyword evidence="8 16" id="KW-0472">Membrane</keyword>
<comment type="catalytic activity">
    <reaction evidence="15">
        <text>[GlcNAc-(1-&gt;4)-Mur2Ac(oyl-L-Ala-gamma-D-Glu-L-Lys-D-Ala-D-Ala)](n)-di-trans,octa-cis-undecaprenyl diphosphate + beta-D-GlcNAc-(1-&gt;4)-Mur2Ac(oyl-L-Ala-gamma-D-Glu-L-Lys-D-Ala-D-Ala)-di-trans,octa-cis-undecaprenyl diphosphate = [GlcNAc-(1-&gt;4)-Mur2Ac(oyl-L-Ala-gamma-D-Glu-L-Lys-D-Ala-D-Ala)](n+1)-di-trans,octa-cis-undecaprenyl diphosphate + di-trans,octa-cis-undecaprenyl diphosphate + H(+)</text>
        <dbReference type="Rhea" id="RHEA:23708"/>
        <dbReference type="Rhea" id="RHEA-COMP:9602"/>
        <dbReference type="Rhea" id="RHEA-COMP:9603"/>
        <dbReference type="ChEBI" id="CHEBI:15378"/>
        <dbReference type="ChEBI" id="CHEBI:58405"/>
        <dbReference type="ChEBI" id="CHEBI:60033"/>
        <dbReference type="ChEBI" id="CHEBI:78435"/>
        <dbReference type="EC" id="2.4.99.28"/>
    </reaction>
</comment>
<dbReference type="AlphaFoldDB" id="A0A9D9NH55"/>
<dbReference type="InterPro" id="IPR001182">
    <property type="entry name" value="FtsW/RodA"/>
</dbReference>
<feature type="transmembrane region" description="Helical" evidence="16">
    <location>
        <begin position="89"/>
        <end position="108"/>
    </location>
</feature>
<dbReference type="EMBL" id="JADIMA010000082">
    <property type="protein sequence ID" value="MBO8473584.1"/>
    <property type="molecule type" value="Genomic_DNA"/>
</dbReference>
<dbReference type="GO" id="GO:0008360">
    <property type="term" value="P:regulation of cell shape"/>
    <property type="evidence" value="ECO:0007669"/>
    <property type="project" value="UniProtKB-KW"/>
</dbReference>
<dbReference type="GO" id="GO:0008955">
    <property type="term" value="F:peptidoglycan glycosyltransferase activity"/>
    <property type="evidence" value="ECO:0007669"/>
    <property type="project" value="UniProtKB-EC"/>
</dbReference>
<evidence type="ECO:0000256" key="2">
    <source>
        <dbReference type="ARBA" id="ARBA00022676"/>
    </source>
</evidence>
<comment type="caution">
    <text evidence="17">The sequence shown here is derived from an EMBL/GenBank/DDBJ whole genome shotgun (WGS) entry which is preliminary data.</text>
</comment>
<evidence type="ECO:0000256" key="10">
    <source>
        <dbReference type="ARBA" id="ARBA00033270"/>
    </source>
</evidence>
<feature type="transmembrane region" description="Helical" evidence="16">
    <location>
        <begin position="339"/>
        <end position="361"/>
    </location>
</feature>
<evidence type="ECO:0000256" key="11">
    <source>
        <dbReference type="ARBA" id="ARBA00038053"/>
    </source>
</evidence>
<keyword evidence="5" id="KW-0133">Cell shape</keyword>
<keyword evidence="3" id="KW-0808">Transferase</keyword>
<dbReference type="GO" id="GO:0032153">
    <property type="term" value="C:cell division site"/>
    <property type="evidence" value="ECO:0007669"/>
    <property type="project" value="TreeGrafter"/>
</dbReference>
<keyword evidence="2" id="KW-0328">Glycosyltransferase</keyword>
<name>A0A9D9NH55_9BACT</name>
<dbReference type="PANTHER" id="PTHR30474:SF2">
    <property type="entry name" value="PEPTIDOGLYCAN GLYCOSYLTRANSFERASE FTSW-RELATED"/>
    <property type="match status" value="1"/>
</dbReference>
<dbReference type="GO" id="GO:0005886">
    <property type="term" value="C:plasma membrane"/>
    <property type="evidence" value="ECO:0007669"/>
    <property type="project" value="TreeGrafter"/>
</dbReference>
<accession>A0A9D9NH55</accession>
<evidence type="ECO:0000256" key="5">
    <source>
        <dbReference type="ARBA" id="ARBA00022960"/>
    </source>
</evidence>
<organism evidence="17 18">
    <name type="scientific">Candidatus Merdivivens pullicola</name>
    <dbReference type="NCBI Taxonomy" id="2840872"/>
    <lineage>
        <taxon>Bacteria</taxon>
        <taxon>Pseudomonadati</taxon>
        <taxon>Bacteroidota</taxon>
        <taxon>Bacteroidia</taxon>
        <taxon>Bacteroidales</taxon>
        <taxon>Muribaculaceae</taxon>
        <taxon>Muribaculaceae incertae sedis</taxon>
        <taxon>Candidatus Merdivivens</taxon>
    </lineage>
</organism>
<feature type="transmembrane region" description="Helical" evidence="16">
    <location>
        <begin position="160"/>
        <end position="190"/>
    </location>
</feature>
<sequence length="415" mass="46231">MNVLKTYIEKVGDWANKRLGGDKIVWTIVFILSMFSIAAVYSASSYIAMDTNTSKIVIFLEQFGMAVLGWCVLLVAYFLPPKFYRKYAILIYFISIAVLLMLFIPPLRAEYNGAVRGIKIGSASIQVFDAAKVALLLYIARVMERYEIKDFKTYLIRLLIPIGLTCVLLLTGSFSSALFMGAICLVILWINKINWKYLLATLAIGAGVFLACLGLYEATKGSENPMFRRFATAESRISNFFSPASSDEATANLTDSQKQRIKDEERQSENAKIAIHEGGLIGKGPGKSTQRYTLSMAFSDFIYAFIIEEYGSIVGILVMFMYIWLFARCARIAYNCKTTFASTIVFGLGLLITAQAMMHIYVNIRMFPITGHTLPLVSHGGMAYIVFSGAFGIILSISRSIQEIDINKVDNEGDN</sequence>
<keyword evidence="7 16" id="KW-1133">Transmembrane helix</keyword>
<evidence type="ECO:0000313" key="17">
    <source>
        <dbReference type="EMBL" id="MBO8473584.1"/>
    </source>
</evidence>
<dbReference type="GO" id="GO:0051301">
    <property type="term" value="P:cell division"/>
    <property type="evidence" value="ECO:0007669"/>
    <property type="project" value="InterPro"/>
</dbReference>
<feature type="transmembrane region" description="Helical" evidence="16">
    <location>
        <begin position="197"/>
        <end position="216"/>
    </location>
</feature>
<protein>
    <recommendedName>
        <fullName evidence="12">Probable peptidoglycan glycosyltransferase FtsW</fullName>
        <ecNumber evidence="14">2.4.99.28</ecNumber>
    </recommendedName>
    <alternativeName>
        <fullName evidence="13">Cell division protein FtsW</fullName>
    </alternativeName>
    <alternativeName>
        <fullName evidence="10">Cell wall polymerase</fullName>
    </alternativeName>
    <alternativeName>
        <fullName evidence="9">Peptidoglycan polymerase</fullName>
    </alternativeName>
</protein>
<evidence type="ECO:0000313" key="18">
    <source>
        <dbReference type="Proteomes" id="UP000823604"/>
    </source>
</evidence>
<reference evidence="17" key="1">
    <citation type="submission" date="2020-10" db="EMBL/GenBank/DDBJ databases">
        <authorList>
            <person name="Gilroy R."/>
        </authorList>
    </citation>
    <scope>NUCLEOTIDE SEQUENCE</scope>
    <source>
        <strain evidence="17">B1-8020</strain>
    </source>
</reference>
<evidence type="ECO:0000256" key="14">
    <source>
        <dbReference type="ARBA" id="ARBA00044770"/>
    </source>
</evidence>
<evidence type="ECO:0000256" key="8">
    <source>
        <dbReference type="ARBA" id="ARBA00023136"/>
    </source>
</evidence>
<gene>
    <name evidence="17" type="ORF">IAB81_08185</name>
</gene>
<evidence type="ECO:0000256" key="4">
    <source>
        <dbReference type="ARBA" id="ARBA00022692"/>
    </source>
</evidence>
<dbReference type="Proteomes" id="UP000823604">
    <property type="component" value="Unassembled WGS sequence"/>
</dbReference>
<proteinExistence type="inferred from homology"/>
<dbReference type="EC" id="2.4.99.28" evidence="14"/>
<dbReference type="Pfam" id="PF01098">
    <property type="entry name" value="FTSW_RODA_SPOVE"/>
    <property type="match status" value="1"/>
</dbReference>
<dbReference type="GO" id="GO:0009252">
    <property type="term" value="P:peptidoglycan biosynthetic process"/>
    <property type="evidence" value="ECO:0007669"/>
    <property type="project" value="UniProtKB-KW"/>
</dbReference>
<evidence type="ECO:0000256" key="7">
    <source>
        <dbReference type="ARBA" id="ARBA00022989"/>
    </source>
</evidence>
<feature type="transmembrane region" description="Helical" evidence="16">
    <location>
        <begin position="381"/>
        <end position="398"/>
    </location>
</feature>
<evidence type="ECO:0000256" key="1">
    <source>
        <dbReference type="ARBA" id="ARBA00004141"/>
    </source>
</evidence>
<evidence type="ECO:0000256" key="13">
    <source>
        <dbReference type="ARBA" id="ARBA00041418"/>
    </source>
</evidence>
<evidence type="ECO:0000256" key="16">
    <source>
        <dbReference type="SAM" id="Phobius"/>
    </source>
</evidence>
<feature type="transmembrane region" description="Helical" evidence="16">
    <location>
        <begin position="56"/>
        <end position="77"/>
    </location>
</feature>
<feature type="transmembrane region" description="Helical" evidence="16">
    <location>
        <begin position="24"/>
        <end position="44"/>
    </location>
</feature>
<evidence type="ECO:0000256" key="12">
    <source>
        <dbReference type="ARBA" id="ARBA00041185"/>
    </source>
</evidence>
<feature type="transmembrane region" description="Helical" evidence="16">
    <location>
        <begin position="301"/>
        <end position="327"/>
    </location>
</feature>
<dbReference type="GO" id="GO:0015648">
    <property type="term" value="F:lipid-linked peptidoglycan transporter activity"/>
    <property type="evidence" value="ECO:0007669"/>
    <property type="project" value="TreeGrafter"/>
</dbReference>